<dbReference type="InterPro" id="IPR006059">
    <property type="entry name" value="SBP"/>
</dbReference>
<proteinExistence type="predicted"/>
<feature type="chain" id="PRO_5046010360" evidence="7">
    <location>
        <begin position="21"/>
        <end position="456"/>
    </location>
</feature>
<keyword evidence="2 7" id="KW-0732">Signal</keyword>
<evidence type="ECO:0000256" key="2">
    <source>
        <dbReference type="ARBA" id="ARBA00022729"/>
    </source>
</evidence>
<feature type="region of interest" description="Disordered" evidence="6">
    <location>
        <begin position="29"/>
        <end position="48"/>
    </location>
</feature>
<keyword evidence="3" id="KW-0472">Membrane</keyword>
<comment type="caution">
    <text evidence="8">The sequence shown here is derived from an EMBL/GenBank/DDBJ whole genome shotgun (WGS) entry which is preliminary data.</text>
</comment>
<dbReference type="PANTHER" id="PTHR43649:SF33">
    <property type="entry name" value="POLYGALACTURONAN_RHAMNOGALACTURONAN-BINDING PROTEIN YTCQ"/>
    <property type="match status" value="1"/>
</dbReference>
<accession>A0ABW9XYL9</accession>
<name>A0ABW9XYL9_9BACL</name>
<evidence type="ECO:0000256" key="3">
    <source>
        <dbReference type="ARBA" id="ARBA00023136"/>
    </source>
</evidence>
<evidence type="ECO:0000256" key="4">
    <source>
        <dbReference type="ARBA" id="ARBA00023139"/>
    </source>
</evidence>
<gene>
    <name evidence="8" type="ORF">GT019_26100</name>
</gene>
<organism evidence="8 9">
    <name type="scientific">Paenibacillus glycinis</name>
    <dbReference type="NCBI Taxonomy" id="2697035"/>
    <lineage>
        <taxon>Bacteria</taxon>
        <taxon>Bacillati</taxon>
        <taxon>Bacillota</taxon>
        <taxon>Bacilli</taxon>
        <taxon>Bacillales</taxon>
        <taxon>Paenibacillaceae</taxon>
        <taxon>Paenibacillus</taxon>
    </lineage>
</organism>
<evidence type="ECO:0000256" key="1">
    <source>
        <dbReference type="ARBA" id="ARBA00022475"/>
    </source>
</evidence>
<evidence type="ECO:0000313" key="8">
    <source>
        <dbReference type="EMBL" id="NBD27359.1"/>
    </source>
</evidence>
<feature type="compositionally biased region" description="Low complexity" evidence="6">
    <location>
        <begin position="38"/>
        <end position="48"/>
    </location>
</feature>
<dbReference type="Pfam" id="PF01547">
    <property type="entry name" value="SBP_bac_1"/>
    <property type="match status" value="1"/>
</dbReference>
<dbReference type="InterPro" id="IPR050490">
    <property type="entry name" value="Bact_solute-bd_prot1"/>
</dbReference>
<evidence type="ECO:0000256" key="7">
    <source>
        <dbReference type="SAM" id="SignalP"/>
    </source>
</evidence>
<keyword evidence="5" id="KW-0449">Lipoprotein</keyword>
<sequence length="456" mass="49327">MNKKQLISAMAVLGLAMTMAAGCGSNNGSNEGTAATSGNTPDNGAATAAADNAATTNAATTNAAASEEPAAPKIAGKIVFTTNRTDLVDTELKSYAAKFHEKYPDATVEIEAIKDYDQTTKIRMASNELADISLIPGTVKNSDLPTFYQPLDDLGLNDRIYFKDNRSQDGKLYGISSGSAAMGVTFNKKAFAQAGIAEAPKTLDEFYADAEKLKAAGIIPLATNFKDKWPLYGWDQEAFIFADDPTLHNTMATQDEPFAVDGPHWQAFSILKKMVDGGYVEKDLMSTNWEGSKKDVASGKIAMFLLGNWVVPQVVDNGAAAEDVGFFPLPLDNSGEAKVVLASDYYYGIDKNSENPETAKAFLKFLIEESGYDDYAGFIPVLKDKKPKLAQLNEFMATNPKVIEMSAENDDYLAIANKMQFDTSAFAQDAITGKDMKTVFETYNKKWKDAKASLGK</sequence>
<reference evidence="8 9" key="1">
    <citation type="submission" date="2020-01" db="EMBL/GenBank/DDBJ databases">
        <title>Paenibacillus soybeanensis sp. nov. isolated from the nodules of soybean (Glycine max(L.) Merr).</title>
        <authorList>
            <person name="Wang H."/>
        </authorList>
    </citation>
    <scope>NUCLEOTIDE SEQUENCE [LARGE SCALE GENOMIC DNA]</scope>
    <source>
        <strain evidence="8 9">T1</strain>
    </source>
</reference>
<keyword evidence="4" id="KW-0564">Palmitate</keyword>
<dbReference type="PROSITE" id="PS51257">
    <property type="entry name" value="PROKAR_LIPOPROTEIN"/>
    <property type="match status" value="1"/>
</dbReference>
<dbReference type="Proteomes" id="UP000665561">
    <property type="component" value="Unassembled WGS sequence"/>
</dbReference>
<evidence type="ECO:0000313" key="9">
    <source>
        <dbReference type="Proteomes" id="UP000665561"/>
    </source>
</evidence>
<dbReference type="RefSeq" id="WP_161746385.1">
    <property type="nucleotide sequence ID" value="NZ_JAAAMV010000027.1"/>
</dbReference>
<dbReference type="PANTHER" id="PTHR43649">
    <property type="entry name" value="ARABINOSE-BINDING PROTEIN-RELATED"/>
    <property type="match status" value="1"/>
</dbReference>
<dbReference type="SUPFAM" id="SSF53850">
    <property type="entry name" value="Periplasmic binding protein-like II"/>
    <property type="match status" value="1"/>
</dbReference>
<evidence type="ECO:0000256" key="6">
    <source>
        <dbReference type="SAM" id="MobiDB-lite"/>
    </source>
</evidence>
<evidence type="ECO:0000256" key="5">
    <source>
        <dbReference type="ARBA" id="ARBA00023288"/>
    </source>
</evidence>
<keyword evidence="1" id="KW-1003">Cell membrane</keyword>
<dbReference type="EMBL" id="JAAAMV010000027">
    <property type="protein sequence ID" value="NBD27359.1"/>
    <property type="molecule type" value="Genomic_DNA"/>
</dbReference>
<feature type="signal peptide" evidence="7">
    <location>
        <begin position="1"/>
        <end position="20"/>
    </location>
</feature>
<protein>
    <submittedName>
        <fullName evidence="8">Extracellular solute-binding protein</fullName>
    </submittedName>
</protein>
<keyword evidence="9" id="KW-1185">Reference proteome</keyword>
<dbReference type="Gene3D" id="3.40.190.10">
    <property type="entry name" value="Periplasmic binding protein-like II"/>
    <property type="match status" value="2"/>
</dbReference>